<evidence type="ECO:0000313" key="1">
    <source>
        <dbReference type="EMBL" id="ORX57533.1"/>
    </source>
</evidence>
<dbReference type="InterPro" id="IPR008265">
    <property type="entry name" value="Lipase_GDSL_AS"/>
</dbReference>
<dbReference type="PANTHER" id="PTHR21325:SF31">
    <property type="entry name" value="GH22081P-RELATED"/>
    <property type="match status" value="1"/>
</dbReference>
<dbReference type="PANTHER" id="PTHR21325">
    <property type="entry name" value="PHOSPHOLIPASE B, PLB1"/>
    <property type="match status" value="1"/>
</dbReference>
<organism evidence="1 2">
    <name type="scientific">Hesseltinella vesiculosa</name>
    <dbReference type="NCBI Taxonomy" id="101127"/>
    <lineage>
        <taxon>Eukaryota</taxon>
        <taxon>Fungi</taxon>
        <taxon>Fungi incertae sedis</taxon>
        <taxon>Mucoromycota</taxon>
        <taxon>Mucoromycotina</taxon>
        <taxon>Mucoromycetes</taxon>
        <taxon>Mucorales</taxon>
        <taxon>Cunninghamellaceae</taxon>
        <taxon>Hesseltinella</taxon>
    </lineage>
</organism>
<dbReference type="GO" id="GO:0004620">
    <property type="term" value="F:phospholipase activity"/>
    <property type="evidence" value="ECO:0007669"/>
    <property type="project" value="InterPro"/>
</dbReference>
<dbReference type="SUPFAM" id="SSF52266">
    <property type="entry name" value="SGNH hydrolase"/>
    <property type="match status" value="1"/>
</dbReference>
<comment type="caution">
    <text evidence="1">The sequence shown here is derived from an EMBL/GenBank/DDBJ whole genome shotgun (WGS) entry which is preliminary data.</text>
</comment>
<proteinExistence type="predicted"/>
<reference evidence="1 2" key="1">
    <citation type="submission" date="2016-07" db="EMBL/GenBank/DDBJ databases">
        <title>Pervasive Adenine N6-methylation of Active Genes in Fungi.</title>
        <authorList>
            <consortium name="DOE Joint Genome Institute"/>
            <person name="Mondo S.J."/>
            <person name="Dannebaum R.O."/>
            <person name="Kuo R.C."/>
            <person name="Labutti K."/>
            <person name="Haridas S."/>
            <person name="Kuo A."/>
            <person name="Salamov A."/>
            <person name="Ahrendt S.R."/>
            <person name="Lipzen A."/>
            <person name="Sullivan W."/>
            <person name="Andreopoulos W.B."/>
            <person name="Clum A."/>
            <person name="Lindquist E."/>
            <person name="Daum C."/>
            <person name="Ramamoorthy G.K."/>
            <person name="Gryganskyi A."/>
            <person name="Culley D."/>
            <person name="Magnuson J.K."/>
            <person name="James T.Y."/>
            <person name="O'Malley M.A."/>
            <person name="Stajich J.E."/>
            <person name="Spatafora J.W."/>
            <person name="Visel A."/>
            <person name="Grigoriev I.V."/>
        </authorList>
    </citation>
    <scope>NUCLEOTIDE SEQUENCE [LARGE SCALE GENOMIC DNA]</scope>
    <source>
        <strain evidence="1 2">NRRL 3301</strain>
    </source>
</reference>
<sequence length="392" mass="44342">MTPRGKLQCQQVPLQTPARSWLPFTEPWAAQLQQHFNQFAWLHPFDPSRQEQQCAYTLPSFDCPAFFFDDGIQREQRDASHLRPQDIKLVIALGDSITAGFGMTSGRPPFASVLEYRGKAFSVGGDDNEYTLHNFLDVYSETLGSPEGVTLPLSKGKALNNAVSGSKAQDLDSQVSRLVHQLQRPPYDTVRQAWKLVTLFIGANNVCVLCTPPLTRLPDLADVDVFEHHVRQAVERLRRDVGYAFVNLPALFNVSQVYEASRGNPYCELVMDPNHMVICSCIQADKQQRRAADLVVQGYNSRLKKIAQDYQELGDPTFMVVYQPAFTQFPVGKYKQRYLSGFDCFHPNRCANQVMATVLWNNMFSNTTEKQASYHVNNLSFVCPSAKRAYLQ</sequence>
<protein>
    <submittedName>
        <fullName evidence="1">Uncharacterized protein</fullName>
    </submittedName>
</protein>
<dbReference type="GO" id="GO:0006644">
    <property type="term" value="P:phospholipid metabolic process"/>
    <property type="evidence" value="ECO:0007669"/>
    <property type="project" value="TreeGrafter"/>
</dbReference>
<dbReference type="InterPro" id="IPR036514">
    <property type="entry name" value="SGNH_hydro_sf"/>
</dbReference>
<accession>A0A1X2GN00</accession>
<dbReference type="InterPro" id="IPR001087">
    <property type="entry name" value="GDSL"/>
</dbReference>
<dbReference type="Proteomes" id="UP000242146">
    <property type="component" value="Unassembled WGS sequence"/>
</dbReference>
<dbReference type="EMBL" id="MCGT01000008">
    <property type="protein sequence ID" value="ORX57533.1"/>
    <property type="molecule type" value="Genomic_DNA"/>
</dbReference>
<dbReference type="STRING" id="101127.A0A1X2GN00"/>
<dbReference type="InterPro" id="IPR038885">
    <property type="entry name" value="PLB1"/>
</dbReference>
<dbReference type="AlphaFoldDB" id="A0A1X2GN00"/>
<dbReference type="Gene3D" id="3.40.50.1110">
    <property type="entry name" value="SGNH hydrolase"/>
    <property type="match status" value="1"/>
</dbReference>
<keyword evidence="2" id="KW-1185">Reference proteome</keyword>
<dbReference type="OrthoDB" id="10265800at2759"/>
<gene>
    <name evidence="1" type="ORF">DM01DRAFT_1382070</name>
</gene>
<dbReference type="Pfam" id="PF00657">
    <property type="entry name" value="Lipase_GDSL"/>
    <property type="match status" value="1"/>
</dbReference>
<evidence type="ECO:0000313" key="2">
    <source>
        <dbReference type="Proteomes" id="UP000242146"/>
    </source>
</evidence>
<name>A0A1X2GN00_9FUNG</name>
<dbReference type="PROSITE" id="PS01098">
    <property type="entry name" value="LIPASE_GDSL_SER"/>
    <property type="match status" value="1"/>
</dbReference>